<dbReference type="InterPro" id="IPR016181">
    <property type="entry name" value="Acyl_CoA_acyltransferase"/>
</dbReference>
<dbReference type="EC" id="2.3.-.-" evidence="2"/>
<organism evidence="2 3">
    <name type="scientific">Streptomyces polyrhachis</name>
    <dbReference type="NCBI Taxonomy" id="1282885"/>
    <lineage>
        <taxon>Bacteria</taxon>
        <taxon>Bacillati</taxon>
        <taxon>Actinomycetota</taxon>
        <taxon>Actinomycetes</taxon>
        <taxon>Kitasatosporales</taxon>
        <taxon>Streptomycetaceae</taxon>
        <taxon>Streptomyces</taxon>
    </lineage>
</organism>
<evidence type="ECO:0000259" key="1">
    <source>
        <dbReference type="PROSITE" id="PS51186"/>
    </source>
</evidence>
<evidence type="ECO:0000313" key="3">
    <source>
        <dbReference type="Proteomes" id="UP001596413"/>
    </source>
</evidence>
<dbReference type="Pfam" id="PF13302">
    <property type="entry name" value="Acetyltransf_3"/>
    <property type="match status" value="1"/>
</dbReference>
<accession>A0ABW2GH96</accession>
<name>A0ABW2GH96_9ACTN</name>
<dbReference type="PANTHER" id="PTHR43441">
    <property type="entry name" value="RIBOSOMAL-PROTEIN-SERINE ACETYLTRANSFERASE"/>
    <property type="match status" value="1"/>
</dbReference>
<proteinExistence type="predicted"/>
<keyword evidence="2" id="KW-0012">Acyltransferase</keyword>
<protein>
    <submittedName>
        <fullName evidence="2">GNAT family N-acetyltransferase</fullName>
        <ecNumber evidence="2">2.3.-.-</ecNumber>
    </submittedName>
</protein>
<dbReference type="GO" id="GO:0016746">
    <property type="term" value="F:acyltransferase activity"/>
    <property type="evidence" value="ECO:0007669"/>
    <property type="project" value="UniProtKB-KW"/>
</dbReference>
<reference evidence="3" key="1">
    <citation type="journal article" date="2019" name="Int. J. Syst. Evol. Microbiol.">
        <title>The Global Catalogue of Microorganisms (GCM) 10K type strain sequencing project: providing services to taxonomists for standard genome sequencing and annotation.</title>
        <authorList>
            <consortium name="The Broad Institute Genomics Platform"/>
            <consortium name="The Broad Institute Genome Sequencing Center for Infectious Disease"/>
            <person name="Wu L."/>
            <person name="Ma J."/>
        </authorList>
    </citation>
    <scope>NUCLEOTIDE SEQUENCE [LARGE SCALE GENOMIC DNA]</scope>
    <source>
        <strain evidence="3">CGMCC 1.13681</strain>
    </source>
</reference>
<dbReference type="PANTHER" id="PTHR43441:SF10">
    <property type="entry name" value="ACETYLTRANSFERASE"/>
    <property type="match status" value="1"/>
</dbReference>
<dbReference type="InterPro" id="IPR051908">
    <property type="entry name" value="Ribosomal_N-acetyltransferase"/>
</dbReference>
<dbReference type="CDD" id="cd04301">
    <property type="entry name" value="NAT_SF"/>
    <property type="match status" value="1"/>
</dbReference>
<sequence length="179" mass="19263">MPHTVAWPSATPVTTSRLRLEPLRVEHAPEAVSVFDDVRLHSWTGGTPCTLEELEARYRRQSAGRSPDGGQGWLNWMLRRRADGRLVGTVQATLSRLDGGGYEAEVAWVVGSDYQGGGIGREGALAMAGWLREHGAVALTAHIHPRHEASMGIARALGLGATDEVVEGEAVWRCSSAMA</sequence>
<feature type="domain" description="N-acetyltransferase" evidence="1">
    <location>
        <begin position="18"/>
        <end position="179"/>
    </location>
</feature>
<dbReference type="EMBL" id="JBHSZO010000019">
    <property type="protein sequence ID" value="MFC7219311.1"/>
    <property type="molecule type" value="Genomic_DNA"/>
</dbReference>
<dbReference type="PROSITE" id="PS51186">
    <property type="entry name" value="GNAT"/>
    <property type="match status" value="1"/>
</dbReference>
<dbReference type="RefSeq" id="WP_386414888.1">
    <property type="nucleotide sequence ID" value="NZ_JBHSZO010000019.1"/>
</dbReference>
<dbReference type="Gene3D" id="3.40.630.30">
    <property type="match status" value="1"/>
</dbReference>
<keyword evidence="2" id="KW-0808">Transferase</keyword>
<gene>
    <name evidence="2" type="ORF">ACFQLX_14200</name>
</gene>
<dbReference type="InterPro" id="IPR000182">
    <property type="entry name" value="GNAT_dom"/>
</dbReference>
<dbReference type="SUPFAM" id="SSF55729">
    <property type="entry name" value="Acyl-CoA N-acyltransferases (Nat)"/>
    <property type="match status" value="1"/>
</dbReference>
<keyword evidence="3" id="KW-1185">Reference proteome</keyword>
<comment type="caution">
    <text evidence="2">The sequence shown here is derived from an EMBL/GenBank/DDBJ whole genome shotgun (WGS) entry which is preliminary data.</text>
</comment>
<dbReference type="Proteomes" id="UP001596413">
    <property type="component" value="Unassembled WGS sequence"/>
</dbReference>
<evidence type="ECO:0000313" key="2">
    <source>
        <dbReference type="EMBL" id="MFC7219311.1"/>
    </source>
</evidence>